<comment type="similarity">
    <text evidence="1">Belongs to the glycosyltransferase 2 family.</text>
</comment>
<name>A0A948WBG5_UNCEI</name>
<dbReference type="PANTHER" id="PTHR43179:SF12">
    <property type="entry name" value="GALACTOFURANOSYLTRANSFERASE GLFT2"/>
    <property type="match status" value="1"/>
</dbReference>
<dbReference type="EC" id="2.4.-.-" evidence="5"/>
<evidence type="ECO:0000256" key="3">
    <source>
        <dbReference type="ARBA" id="ARBA00022679"/>
    </source>
</evidence>
<dbReference type="InterPro" id="IPR001173">
    <property type="entry name" value="Glyco_trans_2-like"/>
</dbReference>
<dbReference type="InterPro" id="IPR029044">
    <property type="entry name" value="Nucleotide-diphossugar_trans"/>
</dbReference>
<sequence>MPRISVIVPIYNGIAFLQSFFHSLGMALPDQTQLILIDDASTEPVFDAVPAIPRASDVLRLRNDQNSGYSVAVNRGFEVANGDIIVQLNTDLILDPNSIKAMIDLIEREPRVGIVGSKLIFPTTGLVQHVGMAFGHHTKPHVYFELPSSHPLCKKTREVQITTGATVGMTRAVLDQLGPLDERYFNHNEDIDHCLKARRLGLKNFVCAQSIAYHWESQSGPARFARVEASEASFWSTWGGAYDIDLGRFVDEALDHVIAQAPSLETTSFEILNLSRGVDESIVLERLAQRWRGIQDHVRPVRQLNNPVERLWLPMVLPHWVVTEPKPFIYLVDQYRELEENVLWFQNRRRVVEDELIVDLRAGVVRTSEGFC</sequence>
<comment type="caution">
    <text evidence="5">The sequence shown here is derived from an EMBL/GenBank/DDBJ whole genome shotgun (WGS) entry which is preliminary data.</text>
</comment>
<evidence type="ECO:0000259" key="4">
    <source>
        <dbReference type="Pfam" id="PF00535"/>
    </source>
</evidence>
<dbReference type="Proteomes" id="UP000777784">
    <property type="component" value="Unassembled WGS sequence"/>
</dbReference>
<evidence type="ECO:0000256" key="1">
    <source>
        <dbReference type="ARBA" id="ARBA00006739"/>
    </source>
</evidence>
<evidence type="ECO:0000313" key="6">
    <source>
        <dbReference type="Proteomes" id="UP000777784"/>
    </source>
</evidence>
<dbReference type="AlphaFoldDB" id="A0A948WBG5"/>
<protein>
    <submittedName>
        <fullName evidence="5">Glycosyltransferase</fullName>
        <ecNumber evidence="5">2.4.-.-</ecNumber>
    </submittedName>
</protein>
<proteinExistence type="inferred from homology"/>
<keyword evidence="2 5" id="KW-0328">Glycosyltransferase</keyword>
<dbReference type="GO" id="GO:0016757">
    <property type="term" value="F:glycosyltransferase activity"/>
    <property type="evidence" value="ECO:0007669"/>
    <property type="project" value="UniProtKB-KW"/>
</dbReference>
<dbReference type="SUPFAM" id="SSF53448">
    <property type="entry name" value="Nucleotide-diphospho-sugar transferases"/>
    <property type="match status" value="1"/>
</dbReference>
<accession>A0A948WBG5</accession>
<gene>
    <name evidence="5" type="ORF">KJ970_03330</name>
</gene>
<evidence type="ECO:0000313" key="5">
    <source>
        <dbReference type="EMBL" id="MBU2689933.1"/>
    </source>
</evidence>
<dbReference type="EMBL" id="JAHJDP010000020">
    <property type="protein sequence ID" value="MBU2689933.1"/>
    <property type="molecule type" value="Genomic_DNA"/>
</dbReference>
<dbReference type="PANTHER" id="PTHR43179">
    <property type="entry name" value="RHAMNOSYLTRANSFERASE WBBL"/>
    <property type="match status" value="1"/>
</dbReference>
<evidence type="ECO:0000256" key="2">
    <source>
        <dbReference type="ARBA" id="ARBA00022676"/>
    </source>
</evidence>
<dbReference type="Pfam" id="PF00535">
    <property type="entry name" value="Glycos_transf_2"/>
    <property type="match status" value="1"/>
</dbReference>
<keyword evidence="3 5" id="KW-0808">Transferase</keyword>
<reference evidence="5" key="1">
    <citation type="submission" date="2021-05" db="EMBL/GenBank/DDBJ databases">
        <title>Energy efficiency and biological interactions define the core microbiome of deep oligotrophic groundwater.</title>
        <authorList>
            <person name="Mehrshad M."/>
            <person name="Lopez-Fernandez M."/>
            <person name="Bell E."/>
            <person name="Bernier-Latmani R."/>
            <person name="Bertilsson S."/>
            <person name="Dopson M."/>
        </authorList>
    </citation>
    <scope>NUCLEOTIDE SEQUENCE</scope>
    <source>
        <strain evidence="5">Modern_marine.mb.64</strain>
    </source>
</reference>
<dbReference type="Gene3D" id="3.90.550.10">
    <property type="entry name" value="Spore Coat Polysaccharide Biosynthesis Protein SpsA, Chain A"/>
    <property type="match status" value="1"/>
</dbReference>
<feature type="domain" description="Glycosyltransferase 2-like" evidence="4">
    <location>
        <begin position="5"/>
        <end position="177"/>
    </location>
</feature>
<organism evidence="5 6">
    <name type="scientific">Eiseniibacteriota bacterium</name>
    <dbReference type="NCBI Taxonomy" id="2212470"/>
    <lineage>
        <taxon>Bacteria</taxon>
        <taxon>Candidatus Eiseniibacteriota</taxon>
    </lineage>
</organism>